<comment type="caution">
    <text evidence="2">The sequence shown here is derived from an EMBL/GenBank/DDBJ whole genome shotgun (WGS) entry which is preliminary data.</text>
</comment>
<gene>
    <name evidence="2" type="ORF">D0Z08_05645</name>
</gene>
<accession>A0A417Y6U8</accession>
<feature type="domain" description="SMP-30/Gluconolactonase/LRE-like region" evidence="1">
    <location>
        <begin position="49"/>
        <end position="260"/>
    </location>
</feature>
<evidence type="ECO:0000259" key="1">
    <source>
        <dbReference type="Pfam" id="PF08450"/>
    </source>
</evidence>
<keyword evidence="3" id="KW-1185">Reference proteome</keyword>
<dbReference type="EMBL" id="QXGH01000010">
    <property type="protein sequence ID" value="RHW28438.1"/>
    <property type="molecule type" value="Genomic_DNA"/>
</dbReference>
<evidence type="ECO:0000313" key="2">
    <source>
        <dbReference type="EMBL" id="RHW28438.1"/>
    </source>
</evidence>
<dbReference type="PANTHER" id="PTHR47572:SF5">
    <property type="entry name" value="BLR2277 PROTEIN"/>
    <property type="match status" value="1"/>
</dbReference>
<reference evidence="2 3" key="1">
    <citation type="submission" date="2018-09" db="EMBL/GenBank/DDBJ databases">
        <title>Genome sequencing of Nocardioides immobilis CCTCC AB 2017083 for comparison to Nocardioides silvaticus.</title>
        <authorList>
            <person name="Li C."/>
            <person name="Wang G."/>
        </authorList>
    </citation>
    <scope>NUCLEOTIDE SEQUENCE [LARGE SCALE GENOMIC DNA]</scope>
    <source>
        <strain evidence="2 3">CCTCC AB 2017083</strain>
    </source>
</reference>
<sequence length="286" mass="30587">MLDSPKTQVPMSVLCDGATTEPRLSHPEGVAVDGEGNIWCGGDRGEIFRIAPDGSSREVVANTDGFCLGMAFDRHGDLFVCDMKHAAVFRLEVPTGKLELFSEGVEGHRFRVPNYPAFDRRGRLFVSDSWDFDASGPGIVAINPDGSGELWHAGPFRFANGLAFNADGSQLYVVETFRSVVAAIDVRPDGSAGEKRDLAVLPGSYPDGLAVGEDGSVFVGCYEPSRVLRVSPGGDVTMVGEDVTAHMLAHPTNIAFQGDSLIACNLGRWHLTKIDVGLRGVTLPPL</sequence>
<dbReference type="PANTHER" id="PTHR47572">
    <property type="entry name" value="LIPOPROTEIN-RELATED"/>
    <property type="match status" value="1"/>
</dbReference>
<dbReference type="OrthoDB" id="3332247at2"/>
<dbReference type="InterPro" id="IPR051262">
    <property type="entry name" value="SMP-30/CGR1_Lactonase"/>
</dbReference>
<evidence type="ECO:0000313" key="3">
    <source>
        <dbReference type="Proteomes" id="UP000283644"/>
    </source>
</evidence>
<dbReference type="SUPFAM" id="SSF63829">
    <property type="entry name" value="Calcium-dependent phosphotriesterase"/>
    <property type="match status" value="1"/>
</dbReference>
<protein>
    <submittedName>
        <fullName evidence="2">Gluconolaconase</fullName>
    </submittedName>
</protein>
<dbReference type="RefSeq" id="WP_118923464.1">
    <property type="nucleotide sequence ID" value="NZ_QXGH01000010.1"/>
</dbReference>
<dbReference type="AlphaFoldDB" id="A0A417Y6U8"/>
<dbReference type="Pfam" id="PF08450">
    <property type="entry name" value="SGL"/>
    <property type="match status" value="1"/>
</dbReference>
<dbReference type="Proteomes" id="UP000283644">
    <property type="component" value="Unassembled WGS sequence"/>
</dbReference>
<name>A0A417Y6U8_9ACTN</name>
<proteinExistence type="predicted"/>
<dbReference type="InterPro" id="IPR013658">
    <property type="entry name" value="SGL"/>
</dbReference>
<dbReference type="Gene3D" id="2.120.10.30">
    <property type="entry name" value="TolB, C-terminal domain"/>
    <property type="match status" value="1"/>
</dbReference>
<dbReference type="InterPro" id="IPR011042">
    <property type="entry name" value="6-blade_b-propeller_TolB-like"/>
</dbReference>
<organism evidence="2 3">
    <name type="scientific">Nocardioides immobilis</name>
    <dbReference type="NCBI Taxonomy" id="2049295"/>
    <lineage>
        <taxon>Bacteria</taxon>
        <taxon>Bacillati</taxon>
        <taxon>Actinomycetota</taxon>
        <taxon>Actinomycetes</taxon>
        <taxon>Propionibacteriales</taxon>
        <taxon>Nocardioidaceae</taxon>
        <taxon>Nocardioides</taxon>
    </lineage>
</organism>